<comment type="caution">
    <text evidence="1">The sequence shown here is derived from an EMBL/GenBank/DDBJ whole genome shotgun (WGS) entry which is preliminary data.</text>
</comment>
<dbReference type="EMBL" id="WWCX01000001">
    <property type="protein sequence ID" value="MYM92539.1"/>
    <property type="molecule type" value="Genomic_DNA"/>
</dbReference>
<sequence>MIFLAHDSLEQAQESAKALAALGQHARKLLAECVESTGVKRKQVSAAALALESQGFLFVRDIGTLWQAQFELMPSLQGEEALQVLDEGHEG</sequence>
<reference evidence="1" key="1">
    <citation type="submission" date="2019-12" db="EMBL/GenBank/DDBJ databases">
        <title>Novel species isolated from a subtropical stream in China.</title>
        <authorList>
            <person name="Lu H."/>
        </authorList>
    </citation>
    <scope>NUCLEOTIDE SEQUENCE [LARGE SCALE GENOMIC DNA]</scope>
    <source>
        <strain evidence="1">FT81W</strain>
    </source>
</reference>
<dbReference type="AlphaFoldDB" id="A0A845GIP4"/>
<gene>
    <name evidence="1" type="ORF">GTP90_01540</name>
</gene>
<evidence type="ECO:0000313" key="1">
    <source>
        <dbReference type="EMBL" id="MYM92539.1"/>
    </source>
</evidence>
<evidence type="ECO:0008006" key="3">
    <source>
        <dbReference type="Google" id="ProtNLM"/>
    </source>
</evidence>
<proteinExistence type="predicted"/>
<evidence type="ECO:0000313" key="2">
    <source>
        <dbReference type="Proteomes" id="UP000447355"/>
    </source>
</evidence>
<name>A0A845GIP4_9BURK</name>
<dbReference type="RefSeq" id="WP_161081802.1">
    <property type="nucleotide sequence ID" value="NZ_WWCX01000001.1"/>
</dbReference>
<protein>
    <recommendedName>
        <fullName evidence="3">ArsR family transcriptional regulator</fullName>
    </recommendedName>
</protein>
<dbReference type="Proteomes" id="UP000447355">
    <property type="component" value="Unassembled WGS sequence"/>
</dbReference>
<organism evidence="1 2">
    <name type="scientific">Duganella vulcania</name>
    <dbReference type="NCBI Taxonomy" id="2692166"/>
    <lineage>
        <taxon>Bacteria</taxon>
        <taxon>Pseudomonadati</taxon>
        <taxon>Pseudomonadota</taxon>
        <taxon>Betaproteobacteria</taxon>
        <taxon>Burkholderiales</taxon>
        <taxon>Oxalobacteraceae</taxon>
        <taxon>Telluria group</taxon>
        <taxon>Duganella</taxon>
    </lineage>
</organism>
<accession>A0A845GIP4</accession>